<dbReference type="PANTHER" id="PTHR30055">
    <property type="entry name" value="HTH-TYPE TRANSCRIPTIONAL REGULATOR RUTR"/>
    <property type="match status" value="1"/>
</dbReference>
<dbReference type="OrthoDB" id="9179041at2"/>
<dbReference type="InterPro" id="IPR050109">
    <property type="entry name" value="HTH-type_TetR-like_transc_reg"/>
</dbReference>
<name>A0A4Y3UNL2_9MICO</name>
<dbReference type="RefSeq" id="WP_141380350.1">
    <property type="nucleotide sequence ID" value="NZ_BJNA01000020.1"/>
</dbReference>
<evidence type="ECO:0000259" key="3">
    <source>
        <dbReference type="PROSITE" id="PS50977"/>
    </source>
</evidence>
<evidence type="ECO:0000313" key="4">
    <source>
        <dbReference type="EMBL" id="TQM98209.1"/>
    </source>
</evidence>
<reference evidence="4 5" key="1">
    <citation type="submission" date="2019-06" db="EMBL/GenBank/DDBJ databases">
        <title>Sequencing the genomes of 1000 actinobacteria strains.</title>
        <authorList>
            <person name="Klenk H.-P."/>
        </authorList>
    </citation>
    <scope>NUCLEOTIDE SEQUENCE [LARGE SCALE GENOMIC DNA]</scope>
    <source>
        <strain evidence="4 5">DSM 20427</strain>
    </source>
</reference>
<dbReference type="EMBL" id="VFPS01000003">
    <property type="protein sequence ID" value="TQM98209.1"/>
    <property type="molecule type" value="Genomic_DNA"/>
</dbReference>
<dbReference type="Pfam" id="PF00440">
    <property type="entry name" value="TetR_N"/>
    <property type="match status" value="1"/>
</dbReference>
<dbReference type="GO" id="GO:0003700">
    <property type="term" value="F:DNA-binding transcription factor activity"/>
    <property type="evidence" value="ECO:0007669"/>
    <property type="project" value="TreeGrafter"/>
</dbReference>
<dbReference type="SUPFAM" id="SSF48498">
    <property type="entry name" value="Tetracyclin repressor-like, C-terminal domain"/>
    <property type="match status" value="1"/>
</dbReference>
<evidence type="ECO:0000256" key="1">
    <source>
        <dbReference type="ARBA" id="ARBA00023125"/>
    </source>
</evidence>
<gene>
    <name evidence="4" type="ORF">FHX68_2245</name>
</gene>
<keyword evidence="1 2" id="KW-0238">DNA-binding</keyword>
<keyword evidence="5" id="KW-1185">Reference proteome</keyword>
<protein>
    <submittedName>
        <fullName evidence="4">TetR family transcriptional regulator</fullName>
    </submittedName>
</protein>
<proteinExistence type="predicted"/>
<feature type="domain" description="HTH tetR-type" evidence="3">
    <location>
        <begin position="11"/>
        <end position="71"/>
    </location>
</feature>
<organism evidence="4 5">
    <name type="scientific">Microbacterium lacticum</name>
    <dbReference type="NCBI Taxonomy" id="33885"/>
    <lineage>
        <taxon>Bacteria</taxon>
        <taxon>Bacillati</taxon>
        <taxon>Actinomycetota</taxon>
        <taxon>Actinomycetes</taxon>
        <taxon>Micrococcales</taxon>
        <taxon>Microbacteriaceae</taxon>
        <taxon>Microbacterium</taxon>
    </lineage>
</organism>
<dbReference type="InterPro" id="IPR001647">
    <property type="entry name" value="HTH_TetR"/>
</dbReference>
<accession>A0A4Y3UNL2</accession>
<dbReference type="SUPFAM" id="SSF46689">
    <property type="entry name" value="Homeodomain-like"/>
    <property type="match status" value="1"/>
</dbReference>
<dbReference type="Gene3D" id="1.10.357.10">
    <property type="entry name" value="Tetracycline Repressor, domain 2"/>
    <property type="match status" value="1"/>
</dbReference>
<dbReference type="PRINTS" id="PR00455">
    <property type="entry name" value="HTHTETR"/>
</dbReference>
<evidence type="ECO:0000256" key="2">
    <source>
        <dbReference type="PROSITE-ProRule" id="PRU00335"/>
    </source>
</evidence>
<dbReference type="Gene3D" id="1.10.10.60">
    <property type="entry name" value="Homeodomain-like"/>
    <property type="match status" value="1"/>
</dbReference>
<dbReference type="InterPro" id="IPR036271">
    <property type="entry name" value="Tet_transcr_reg_TetR-rel_C_sf"/>
</dbReference>
<dbReference type="InterPro" id="IPR041490">
    <property type="entry name" value="KstR2_TetR_C"/>
</dbReference>
<dbReference type="Proteomes" id="UP000319804">
    <property type="component" value="Unassembled WGS sequence"/>
</dbReference>
<dbReference type="GO" id="GO:0000976">
    <property type="term" value="F:transcription cis-regulatory region binding"/>
    <property type="evidence" value="ECO:0007669"/>
    <property type="project" value="TreeGrafter"/>
</dbReference>
<dbReference type="PANTHER" id="PTHR30055:SF237">
    <property type="entry name" value="TRANSCRIPTIONAL REPRESSOR MCE3R"/>
    <property type="match status" value="1"/>
</dbReference>
<dbReference type="AlphaFoldDB" id="A0A4Y3UNL2"/>
<feature type="DNA-binding region" description="H-T-H motif" evidence="2">
    <location>
        <begin position="34"/>
        <end position="53"/>
    </location>
</feature>
<dbReference type="PROSITE" id="PS50977">
    <property type="entry name" value="HTH_TETR_2"/>
    <property type="match status" value="1"/>
</dbReference>
<evidence type="ECO:0000313" key="5">
    <source>
        <dbReference type="Proteomes" id="UP000319804"/>
    </source>
</evidence>
<comment type="caution">
    <text evidence="4">The sequence shown here is derived from an EMBL/GenBank/DDBJ whole genome shotgun (WGS) entry which is preliminary data.</text>
</comment>
<sequence>MGSGWRASQKASRRADLLRAAASLFAERGFAAVSTVELGDAVGMSGPALYNYVRSKDELLQELLQGASEQLVAGARDILGGDLSAHATLVALIGFYIDFATSEPDIIRIQDRELAQLPVEVNRRVRGLQREYVQIWDGVLARVCPDLTEPERQVRLLGTFGLLNSTPYSAPATQADAGRILAAMALRALVEG</sequence>
<dbReference type="Pfam" id="PF17932">
    <property type="entry name" value="TetR_C_24"/>
    <property type="match status" value="1"/>
</dbReference>
<dbReference type="InterPro" id="IPR009057">
    <property type="entry name" value="Homeodomain-like_sf"/>
</dbReference>